<reference evidence="9" key="1">
    <citation type="journal article" date="2012" name="Proc. Natl. Acad. Sci. U.S.A.">
        <title>Antigenic diversity is generated by distinct evolutionary mechanisms in African trypanosome species.</title>
        <authorList>
            <person name="Jackson A.P."/>
            <person name="Berry A."/>
            <person name="Aslett M."/>
            <person name="Allison H.C."/>
            <person name="Burton P."/>
            <person name="Vavrova-Anderson J."/>
            <person name="Brown R."/>
            <person name="Browne H."/>
            <person name="Corton N."/>
            <person name="Hauser H."/>
            <person name="Gamble J."/>
            <person name="Gilderthorp R."/>
            <person name="Marcello L."/>
            <person name="McQuillan J."/>
            <person name="Otto T.D."/>
            <person name="Quail M.A."/>
            <person name="Sanders M.J."/>
            <person name="van Tonder A."/>
            <person name="Ginger M.L."/>
            <person name="Field M.C."/>
            <person name="Barry J.D."/>
            <person name="Hertz-Fowler C."/>
            <person name="Berriman M."/>
        </authorList>
    </citation>
    <scope>NUCLEOTIDE SEQUENCE</scope>
    <source>
        <strain evidence="9">IL3000</strain>
    </source>
</reference>
<keyword evidence="4 6" id="KW-0653">Protein transport</keyword>
<feature type="compositionally biased region" description="Polar residues" evidence="7">
    <location>
        <begin position="891"/>
        <end position="901"/>
    </location>
</feature>
<dbReference type="PANTHER" id="PTHR11134">
    <property type="entry name" value="ADAPTOR COMPLEX SUBUNIT BETA FAMILY MEMBER"/>
    <property type="match status" value="1"/>
</dbReference>
<feature type="domain" description="Clathrin/coatomer adaptor adaptin-like N-terminal" evidence="8">
    <location>
        <begin position="50"/>
        <end position="634"/>
    </location>
</feature>
<evidence type="ECO:0000256" key="6">
    <source>
        <dbReference type="PIRNR" id="PIRNR037096"/>
    </source>
</evidence>
<dbReference type="VEuPathDB" id="TriTrypDB:TcIL3000.11.11300"/>
<dbReference type="SUPFAM" id="SSF48371">
    <property type="entry name" value="ARM repeat"/>
    <property type="match status" value="1"/>
</dbReference>
<sequence>MMNRAVFAEKAVFATERAKEFISNSGALVSRARAFVSSDAQLSAVQPKPEDIRRYLNSDSMYEKSIAMKRIVAHMCKGYDMSCFFADVVKNIHSPSIELRKLIYFYVTHYAGERPNEALLSISAFQKDLMDNSMHVRSLALRMLSSMRISAIQTLVMVAVQKCTTDTEALVRKTAAISLAQLHAVNDDEGNISTIHSLLQQLLSDKNPDVAAAAASSFVEICPNEVNFIHKVYRNLCGALADCEEWGKVVLMHVLMRYARTQFCDPNNRSPQRRASNATSEKSSSGEAHGKAISDATGANMDSDTSSTTTTSTAYSWNRAITGECENTANTHTLLDPDHKLLIDSVKPLLRSLNSSVVVGAATLIYHCAPVKDLDACALPLIRLLAGPEERHAVILNIVYAIVILRPEPFVPYVKEFFLQPYDTQQVRTLKLSIIAKLATNENVTDVFREFRHYFRYHRVEKVINAVRGLGLVIVQLASSCASQALQILVPLLAHKNSEVVSEAIKVLQLLVVQGIGNERQTYRLIYYLLRQVIKGEIISTSAKSMILWLAGENIQLHSCIATAAPECFRICVKTFKTEDVEVKKQILMLGCKIWIFLDGSGPLAERFKGLFFYLIDLAKFDDDYEVRDHARLVQCSMDRHSLTFGAIKDMLLSRETCLPRLCDPFAASTQYELGSVSHILGKAFFGYRPLPSWSSVPSDPSLRITAGAAGATEEGSDDDDITSSNDNKSATCSESDASSSNSTSPRGSNDGSGSTASDASGSSRSRSPGSSSYRSSENGGSRSRSVGETAPPQDVALCGNGGASDANMSASPPLPPVAPAGEASRWQTVKVTVRNPVTNPVGRVNRSNDNALVAQEAVDPTVDVPAGGTGTPGAHETSHMNEESDAPNCCSGSGTGTPPRQKSPEE</sequence>
<dbReference type="InterPro" id="IPR011989">
    <property type="entry name" value="ARM-like"/>
</dbReference>
<dbReference type="InterPro" id="IPR026739">
    <property type="entry name" value="AP_beta"/>
</dbReference>
<comment type="subcellular location">
    <subcellularLocation>
        <location evidence="1">Endomembrane system</location>
    </subcellularLocation>
</comment>
<dbReference type="Pfam" id="PF01602">
    <property type="entry name" value="Adaptin_N"/>
    <property type="match status" value="1"/>
</dbReference>
<evidence type="ECO:0000256" key="7">
    <source>
        <dbReference type="SAM" id="MobiDB-lite"/>
    </source>
</evidence>
<keyword evidence="3 6" id="KW-0813">Transport</keyword>
<evidence type="ECO:0000256" key="3">
    <source>
        <dbReference type="ARBA" id="ARBA00022448"/>
    </source>
</evidence>
<feature type="region of interest" description="Disordered" evidence="7">
    <location>
        <begin position="266"/>
        <end position="311"/>
    </location>
</feature>
<evidence type="ECO:0000256" key="2">
    <source>
        <dbReference type="ARBA" id="ARBA00006613"/>
    </source>
</evidence>
<dbReference type="GO" id="GO:0006886">
    <property type="term" value="P:intracellular protein transport"/>
    <property type="evidence" value="ECO:0007669"/>
    <property type="project" value="InterPro"/>
</dbReference>
<dbReference type="GO" id="GO:0030123">
    <property type="term" value="C:AP-3 adaptor complex"/>
    <property type="evidence" value="ECO:0007669"/>
    <property type="project" value="UniProtKB-UniRule"/>
</dbReference>
<feature type="compositionally biased region" description="Polar residues" evidence="7">
    <location>
        <begin position="266"/>
        <end position="286"/>
    </location>
</feature>
<feature type="compositionally biased region" description="Low complexity" evidence="7">
    <location>
        <begin position="302"/>
        <end position="311"/>
    </location>
</feature>
<evidence type="ECO:0000313" key="9">
    <source>
        <dbReference type="EMBL" id="CCC95641.1"/>
    </source>
</evidence>
<accession>G0V1X0</accession>
<feature type="compositionally biased region" description="Low complexity" evidence="7">
    <location>
        <begin position="723"/>
        <end position="785"/>
    </location>
</feature>
<organism evidence="9">
    <name type="scientific">Trypanosoma congolense (strain IL3000)</name>
    <dbReference type="NCBI Taxonomy" id="1068625"/>
    <lineage>
        <taxon>Eukaryota</taxon>
        <taxon>Discoba</taxon>
        <taxon>Euglenozoa</taxon>
        <taxon>Kinetoplastea</taxon>
        <taxon>Metakinetoplastina</taxon>
        <taxon>Trypanosomatida</taxon>
        <taxon>Trypanosomatidae</taxon>
        <taxon>Trypanosoma</taxon>
        <taxon>Nannomonas</taxon>
    </lineage>
</organism>
<name>G0V1X0_TRYCI</name>
<dbReference type="GO" id="GO:0016192">
    <property type="term" value="P:vesicle-mediated transport"/>
    <property type="evidence" value="ECO:0007669"/>
    <property type="project" value="InterPro"/>
</dbReference>
<dbReference type="InterPro" id="IPR016024">
    <property type="entry name" value="ARM-type_fold"/>
</dbReference>
<protein>
    <recommendedName>
        <fullName evidence="6">AP-3 complex subunit beta</fullName>
    </recommendedName>
</protein>
<comment type="similarity">
    <text evidence="2 6">Belongs to the adaptor complexes large subunit family.</text>
</comment>
<dbReference type="AlphaFoldDB" id="G0V1X0"/>
<dbReference type="EMBL" id="HE575324">
    <property type="protein sequence ID" value="CCC95641.1"/>
    <property type="molecule type" value="Genomic_DNA"/>
</dbReference>
<evidence type="ECO:0000256" key="4">
    <source>
        <dbReference type="ARBA" id="ARBA00022927"/>
    </source>
</evidence>
<dbReference type="PIRSF" id="PIRSF037096">
    <property type="entry name" value="AP3_complex_beta"/>
    <property type="match status" value="1"/>
</dbReference>
<keyword evidence="5 6" id="KW-0472">Membrane</keyword>
<evidence type="ECO:0000256" key="5">
    <source>
        <dbReference type="ARBA" id="ARBA00023136"/>
    </source>
</evidence>
<gene>
    <name evidence="9" type="ORF">TCIL3000_11_11300</name>
</gene>
<dbReference type="GO" id="GO:0012505">
    <property type="term" value="C:endomembrane system"/>
    <property type="evidence" value="ECO:0007669"/>
    <property type="project" value="UniProtKB-SubCell"/>
</dbReference>
<evidence type="ECO:0000259" key="8">
    <source>
        <dbReference type="Pfam" id="PF01602"/>
    </source>
</evidence>
<dbReference type="InterPro" id="IPR026740">
    <property type="entry name" value="AP3_beta"/>
</dbReference>
<feature type="region of interest" description="Disordered" evidence="7">
    <location>
        <begin position="858"/>
        <end position="907"/>
    </location>
</feature>
<proteinExistence type="inferred from homology"/>
<dbReference type="InterPro" id="IPR002553">
    <property type="entry name" value="Clathrin/coatomer_adapt-like_N"/>
</dbReference>
<evidence type="ECO:0000256" key="1">
    <source>
        <dbReference type="ARBA" id="ARBA00004308"/>
    </source>
</evidence>
<feature type="region of interest" description="Disordered" evidence="7">
    <location>
        <begin position="710"/>
        <end position="825"/>
    </location>
</feature>
<dbReference type="Gene3D" id="1.25.10.10">
    <property type="entry name" value="Leucine-rich Repeat Variant"/>
    <property type="match status" value="1"/>
</dbReference>